<dbReference type="Gene3D" id="1.10.167.10">
    <property type="entry name" value="Regulator of G-protein Signalling 4, domain 2"/>
    <property type="match status" value="1"/>
</dbReference>
<evidence type="ECO:0000256" key="4">
    <source>
        <dbReference type="SAM" id="MobiDB-lite"/>
    </source>
</evidence>
<dbReference type="InterPro" id="IPR044926">
    <property type="entry name" value="RGS_subdomain_2"/>
</dbReference>
<dbReference type="InterPro" id="IPR035965">
    <property type="entry name" value="PAS-like_dom_sf"/>
</dbReference>
<dbReference type="Proteomes" id="UP000037035">
    <property type="component" value="Unassembled WGS sequence"/>
</dbReference>
<dbReference type="PROSITE" id="PS50113">
    <property type="entry name" value="PAC"/>
    <property type="match status" value="1"/>
</dbReference>
<dbReference type="Pfam" id="PF13426">
    <property type="entry name" value="PAS_9"/>
    <property type="match status" value="1"/>
</dbReference>
<dbReference type="AlphaFoldDB" id="A0A0L6UPM1"/>
<dbReference type="PANTHER" id="PTHR47429:SF2">
    <property type="entry name" value="PROTEIN TWIN LOV 1"/>
    <property type="match status" value="1"/>
</dbReference>
<dbReference type="VEuPathDB" id="FungiDB:VP01_43g3"/>
<evidence type="ECO:0000259" key="5">
    <source>
        <dbReference type="PROSITE" id="PS50113"/>
    </source>
</evidence>
<keyword evidence="2" id="KW-0288">FMN</keyword>
<keyword evidence="7" id="KW-1185">Reference proteome</keyword>
<dbReference type="EMBL" id="LAVV01009502">
    <property type="protein sequence ID" value="KNZ50483.1"/>
    <property type="molecule type" value="Genomic_DNA"/>
</dbReference>
<dbReference type="OrthoDB" id="447251at2759"/>
<dbReference type="GO" id="GO:0005634">
    <property type="term" value="C:nucleus"/>
    <property type="evidence" value="ECO:0007669"/>
    <property type="project" value="TreeGrafter"/>
</dbReference>
<organism evidence="6 7">
    <name type="scientific">Puccinia sorghi</name>
    <dbReference type="NCBI Taxonomy" id="27349"/>
    <lineage>
        <taxon>Eukaryota</taxon>
        <taxon>Fungi</taxon>
        <taxon>Dikarya</taxon>
        <taxon>Basidiomycota</taxon>
        <taxon>Pucciniomycotina</taxon>
        <taxon>Pucciniomycetes</taxon>
        <taxon>Pucciniales</taxon>
        <taxon>Pucciniaceae</taxon>
        <taxon>Puccinia</taxon>
    </lineage>
</organism>
<protein>
    <recommendedName>
        <fullName evidence="5">PAC domain-containing protein</fullName>
    </recommendedName>
</protein>
<proteinExistence type="predicted"/>
<gene>
    <name evidence="6" type="ORF">VP01_43g3</name>
</gene>
<evidence type="ECO:0000313" key="6">
    <source>
        <dbReference type="EMBL" id="KNZ50483.1"/>
    </source>
</evidence>
<dbReference type="InterPro" id="IPR000014">
    <property type="entry name" value="PAS"/>
</dbReference>
<dbReference type="PANTHER" id="PTHR47429">
    <property type="entry name" value="PROTEIN TWIN LOV 1"/>
    <property type="match status" value="1"/>
</dbReference>
<dbReference type="InterPro" id="IPR000700">
    <property type="entry name" value="PAS-assoc_C"/>
</dbReference>
<feature type="domain" description="PAC" evidence="5">
    <location>
        <begin position="407"/>
        <end position="460"/>
    </location>
</feature>
<evidence type="ECO:0000256" key="1">
    <source>
        <dbReference type="ARBA" id="ARBA00022630"/>
    </source>
</evidence>
<feature type="compositionally biased region" description="Basic and acidic residues" evidence="4">
    <location>
        <begin position="40"/>
        <end position="51"/>
    </location>
</feature>
<keyword evidence="3" id="KW-0157">Chromophore</keyword>
<evidence type="ECO:0000313" key="7">
    <source>
        <dbReference type="Proteomes" id="UP000037035"/>
    </source>
</evidence>
<sequence>MGQGCPASSTRLREERVICLQDNMATHFLPQTPSQGLRHIHENTGHQDPHIRTASSSSTAASHHESILQKIPTEHDFFMPARAQRVSIPDRPSRNFDATNAQQEMSQLGMTGKQAWRPTPSVATDLSYGAANMSLEELYGKGLTSYPHQTVIEAEMKASLLSLLSIDAFEYMLAKRASREVFRDWLIHQGGADKLDRWTEESRINQLHIEAQQSAQHLLERYHDSDGKDSAKPSQIDSLNKLAIKETMNLAHSSQVLVASRQHLLQSLYNETFKQFITSKLIEVTKMKLRSGVDESICKGLGSFLRKGPIVASQPRAESALLHRDNPVVMVSPSFTQVFCYTFCLARNNRQVSFSCSLSLSLSEARLDWTSHDRDAIIGKNCRFLQGPGTSPQSIQRLRVALQKGLPSVELLLNYKADGTPFYCLLSIIPLFDDKGFLSYYIGGQINVTDEMRNNQLMALISQSNTAPVEITSEDFQITTTPKASHADSKRMATNDPILFKRLASSIDSRQSSSINSDRSKPPRYLSFDWFNLKNRHEKKLQEVEFTKPDDRCEFNATNLSESLSAFQSNYSRLILFNQATCSIVFITPEALNFLGFPTRTMEEAYSSALLHHDFFDLLGNCKTTRKTPLSKKVLKKIVARKSSASFEGELSWAYKSDDDRTKSASAPPMWRSSAKTHHPHFSSRIPTESSSSAPVIVATQTCTEPAGKKMEFVPTFDLHQVYLNQKFVLALSSTHRSSKLMHIYWLPFDCFSASCWPSKTTPVD</sequence>
<feature type="region of interest" description="Disordered" evidence="4">
    <location>
        <begin position="40"/>
        <end position="66"/>
    </location>
</feature>
<dbReference type="Gene3D" id="3.30.450.20">
    <property type="entry name" value="PAS domain"/>
    <property type="match status" value="1"/>
</dbReference>
<comment type="caution">
    <text evidence="6">The sequence shown here is derived from an EMBL/GenBank/DDBJ whole genome shotgun (WGS) entry which is preliminary data.</text>
</comment>
<name>A0A0L6UPM1_9BASI</name>
<dbReference type="STRING" id="27349.A0A0L6UPM1"/>
<dbReference type="SUPFAM" id="SSF55785">
    <property type="entry name" value="PYP-like sensor domain (PAS domain)"/>
    <property type="match status" value="1"/>
</dbReference>
<feature type="region of interest" description="Disordered" evidence="4">
    <location>
        <begin position="659"/>
        <end position="689"/>
    </location>
</feature>
<accession>A0A0L6UPM1</accession>
<evidence type="ECO:0000256" key="2">
    <source>
        <dbReference type="ARBA" id="ARBA00022643"/>
    </source>
</evidence>
<evidence type="ECO:0000256" key="3">
    <source>
        <dbReference type="ARBA" id="ARBA00022991"/>
    </source>
</evidence>
<keyword evidence="1" id="KW-0285">Flavoprotein</keyword>
<reference evidence="6 7" key="1">
    <citation type="submission" date="2015-08" db="EMBL/GenBank/DDBJ databases">
        <title>Next Generation Sequencing and Analysis of the Genome of Puccinia sorghi L Schw, the Causal Agent of Maize Common Rust.</title>
        <authorList>
            <person name="Rochi L."/>
            <person name="Burguener G."/>
            <person name="Darino M."/>
            <person name="Turjanski A."/>
            <person name="Kreff E."/>
            <person name="Dieguez M.J."/>
            <person name="Sacco F."/>
        </authorList>
    </citation>
    <scope>NUCLEOTIDE SEQUENCE [LARGE SCALE GENOMIC DNA]</scope>
    <source>
        <strain evidence="6 7">RO10H11247</strain>
    </source>
</reference>